<dbReference type="Gene3D" id="3.20.20.70">
    <property type="entry name" value="Aldolase class I"/>
    <property type="match status" value="1"/>
</dbReference>
<proteinExistence type="predicted"/>
<keyword evidence="2" id="KW-0413">Isomerase</keyword>
<dbReference type="GO" id="GO:0016857">
    <property type="term" value="F:racemase and epimerase activity, acting on carbohydrates and derivatives"/>
    <property type="evidence" value="ECO:0007669"/>
    <property type="project" value="InterPro"/>
</dbReference>
<gene>
    <name evidence="3" type="ORF">A2619_02545</name>
</gene>
<comment type="caution">
    <text evidence="3">The sequence shown here is derived from an EMBL/GenBank/DDBJ whole genome shotgun (WGS) entry which is preliminary data.</text>
</comment>
<dbReference type="PANTHER" id="PTHR11749">
    <property type="entry name" value="RIBULOSE-5-PHOSPHATE-3-EPIMERASE"/>
    <property type="match status" value="1"/>
</dbReference>
<dbReference type="InterPro" id="IPR013785">
    <property type="entry name" value="Aldolase_TIM"/>
</dbReference>
<dbReference type="GO" id="GO:0046872">
    <property type="term" value="F:metal ion binding"/>
    <property type="evidence" value="ECO:0007669"/>
    <property type="project" value="UniProtKB-KW"/>
</dbReference>
<sequence length="409" mass="46031">MIIPVILEDKFDEIVTKAAIAEKFSNLIQIDFVDGKIFDGHTFLDIRDLNKINTRASLDIHLLVANPLDYLIKIRNVVKFCAQIEGFKDKEEIKKFISKSKDLGYKTGLSVGPETSTELLEEFVAGLDYVQFMTIMPGAQGRDFEHEVLKKIKDFRKSHPKMLIQTDGGIDKDVIPALLKAGVDDMVVGSAIFTSRNPEEKYLQLVSMSNSKTARTSDSIITLKRERVNKIAFLGGAAWHEDTQPYKDAYETAKAVAAEGFEVVNGGGPGVMRASTEGGHAAGGRVLAITYHPNKPKRHYEGVDPENNFDDEVITLDYFDRTKVMLQTTQAHIVFKGSIGTLSEFGMTWISSWIHEPDNKPIILYGDFWQDFLDVIHKHMLLESNEEKMLKICNSPEEVVNFLKKLKLE</sequence>
<evidence type="ECO:0000313" key="3">
    <source>
        <dbReference type="EMBL" id="OGC76900.1"/>
    </source>
</evidence>
<dbReference type="InterPro" id="IPR000056">
    <property type="entry name" value="Ribul_P_3_epim-like"/>
</dbReference>
<dbReference type="InterPro" id="IPR041164">
    <property type="entry name" value="LDcluster4"/>
</dbReference>
<organism evidence="3 4">
    <name type="scientific">candidate division WWE3 bacterium RIFOXYD1_FULL_39_9</name>
    <dbReference type="NCBI Taxonomy" id="1802649"/>
    <lineage>
        <taxon>Bacteria</taxon>
        <taxon>Katanobacteria</taxon>
    </lineage>
</organism>
<evidence type="ECO:0000313" key="4">
    <source>
        <dbReference type="Proteomes" id="UP000176815"/>
    </source>
</evidence>
<evidence type="ECO:0000256" key="2">
    <source>
        <dbReference type="ARBA" id="ARBA00023235"/>
    </source>
</evidence>
<dbReference type="EMBL" id="MEWG01000031">
    <property type="protein sequence ID" value="OGC76900.1"/>
    <property type="molecule type" value="Genomic_DNA"/>
</dbReference>
<dbReference type="Pfam" id="PF18306">
    <property type="entry name" value="LDcluster4"/>
    <property type="match status" value="1"/>
</dbReference>
<dbReference type="Proteomes" id="UP000176815">
    <property type="component" value="Unassembled WGS sequence"/>
</dbReference>
<dbReference type="InterPro" id="IPR011060">
    <property type="entry name" value="RibuloseP-bd_barrel"/>
</dbReference>
<dbReference type="Gene3D" id="3.40.50.450">
    <property type="match status" value="1"/>
</dbReference>
<keyword evidence="1" id="KW-0479">Metal-binding</keyword>
<reference evidence="3 4" key="1">
    <citation type="journal article" date="2016" name="Nat. Commun.">
        <title>Thousands of microbial genomes shed light on interconnected biogeochemical processes in an aquifer system.</title>
        <authorList>
            <person name="Anantharaman K."/>
            <person name="Brown C.T."/>
            <person name="Hug L.A."/>
            <person name="Sharon I."/>
            <person name="Castelle C.J."/>
            <person name="Probst A.J."/>
            <person name="Thomas B.C."/>
            <person name="Singh A."/>
            <person name="Wilkins M.J."/>
            <person name="Karaoz U."/>
            <person name="Brodie E.L."/>
            <person name="Williams K.H."/>
            <person name="Hubbard S.S."/>
            <person name="Banfield J.F."/>
        </authorList>
    </citation>
    <scope>NUCLEOTIDE SEQUENCE [LARGE SCALE GENOMIC DNA]</scope>
</reference>
<dbReference type="SUPFAM" id="SSF102405">
    <property type="entry name" value="MCP/YpsA-like"/>
    <property type="match status" value="1"/>
</dbReference>
<dbReference type="AlphaFoldDB" id="A0A1F4X5D1"/>
<dbReference type="GO" id="GO:0005975">
    <property type="term" value="P:carbohydrate metabolic process"/>
    <property type="evidence" value="ECO:0007669"/>
    <property type="project" value="InterPro"/>
</dbReference>
<protein>
    <submittedName>
        <fullName evidence="3">Uncharacterized protein</fullName>
    </submittedName>
</protein>
<accession>A0A1F4X5D1</accession>
<dbReference type="SUPFAM" id="SSF51366">
    <property type="entry name" value="Ribulose-phoshate binding barrel"/>
    <property type="match status" value="1"/>
</dbReference>
<dbReference type="Pfam" id="PF00834">
    <property type="entry name" value="Ribul_P_3_epim"/>
    <property type="match status" value="1"/>
</dbReference>
<evidence type="ECO:0000256" key="1">
    <source>
        <dbReference type="ARBA" id="ARBA00022723"/>
    </source>
</evidence>
<name>A0A1F4X5D1_UNCKA</name>